<dbReference type="OrthoDB" id="9797480at2"/>
<sequence length="320" mass="36104">MSDSNSYATNPVLSDNETMAIGHRPTFISIGPGRCATSWLHQSLEAHAEIAMASVKETEYFNTFYDRSAAWYESHFKSHAPAVGEISSNYYLDPDVAKRIRDYDPSIRIIINLRNPFTLLQSFYNFGVRRGMELNSLAQSMDVPIGSLMGSGFASRKKRNSLTPSDTVTLLDSVCLHDRLKPFLEVFPNDQIHFFIFEELQYDWQAALSNAYKFLGVAADFEPEGASQIVNSSVVPKSKLVARLATNTASLLRSVGMYRLLSTLHRSNLVKKILFNSNKEGSELSNLRSTLDPTVVKRLDAQIERLKAMHRPLNKLWKED</sequence>
<dbReference type="InterPro" id="IPR027417">
    <property type="entry name" value="P-loop_NTPase"/>
</dbReference>
<protein>
    <submittedName>
        <fullName evidence="4">Sulfotransferase domain protein</fullName>
    </submittedName>
</protein>
<gene>
    <name evidence="4" type="ORF">MFFC18_22080</name>
</gene>
<name>A0A5B9P7M3_9BACT</name>
<dbReference type="SUPFAM" id="SSF52540">
    <property type="entry name" value="P-loop containing nucleoside triphosphate hydrolases"/>
    <property type="match status" value="1"/>
</dbReference>
<dbReference type="KEGG" id="mff:MFFC18_22080"/>
<dbReference type="PANTHER" id="PTHR10605">
    <property type="entry name" value="HEPARAN SULFATE SULFOTRANSFERASE"/>
    <property type="match status" value="1"/>
</dbReference>
<evidence type="ECO:0000256" key="1">
    <source>
        <dbReference type="ARBA" id="ARBA00022679"/>
    </source>
</evidence>
<dbReference type="InterPro" id="IPR037359">
    <property type="entry name" value="NST/OST"/>
</dbReference>
<dbReference type="AlphaFoldDB" id="A0A5B9P7M3"/>
<dbReference type="Gene3D" id="3.40.50.300">
    <property type="entry name" value="P-loop containing nucleotide triphosphate hydrolases"/>
    <property type="match status" value="1"/>
</dbReference>
<proteinExistence type="predicted"/>
<evidence type="ECO:0000313" key="4">
    <source>
        <dbReference type="EMBL" id="QEG22328.1"/>
    </source>
</evidence>
<keyword evidence="2" id="KW-0325">Glycoprotein</keyword>
<keyword evidence="1 4" id="KW-0808">Transferase</keyword>
<dbReference type="RefSeq" id="WP_075081563.1">
    <property type="nucleotide sequence ID" value="NZ_LWSI01000001.1"/>
</dbReference>
<organism evidence="4 5">
    <name type="scientific">Mariniblastus fucicola</name>
    <dbReference type="NCBI Taxonomy" id="980251"/>
    <lineage>
        <taxon>Bacteria</taxon>
        <taxon>Pseudomonadati</taxon>
        <taxon>Planctomycetota</taxon>
        <taxon>Planctomycetia</taxon>
        <taxon>Pirellulales</taxon>
        <taxon>Pirellulaceae</taxon>
        <taxon>Mariniblastus</taxon>
    </lineage>
</organism>
<feature type="domain" description="Sulfotransferase" evidence="3">
    <location>
        <begin position="28"/>
        <end position="237"/>
    </location>
</feature>
<dbReference type="InterPro" id="IPR000863">
    <property type="entry name" value="Sulfotransferase_dom"/>
</dbReference>
<dbReference type="PANTHER" id="PTHR10605:SF56">
    <property type="entry name" value="BIFUNCTIONAL HEPARAN SULFATE N-DEACETYLASE_N-SULFOTRANSFERASE"/>
    <property type="match status" value="1"/>
</dbReference>
<keyword evidence="5" id="KW-1185">Reference proteome</keyword>
<accession>A0A5B9P7M3</accession>
<dbReference type="GO" id="GO:0008146">
    <property type="term" value="F:sulfotransferase activity"/>
    <property type="evidence" value="ECO:0007669"/>
    <property type="project" value="InterPro"/>
</dbReference>
<dbReference type="EMBL" id="CP042912">
    <property type="protein sequence ID" value="QEG22328.1"/>
    <property type="molecule type" value="Genomic_DNA"/>
</dbReference>
<dbReference type="Proteomes" id="UP000322214">
    <property type="component" value="Chromosome"/>
</dbReference>
<evidence type="ECO:0000259" key="3">
    <source>
        <dbReference type="Pfam" id="PF00685"/>
    </source>
</evidence>
<dbReference type="Pfam" id="PF00685">
    <property type="entry name" value="Sulfotransfer_1"/>
    <property type="match status" value="1"/>
</dbReference>
<reference evidence="4 5" key="1">
    <citation type="submission" date="2019-08" db="EMBL/GenBank/DDBJ databases">
        <title>Deep-cultivation of Planctomycetes and their phenomic and genomic characterization uncovers novel biology.</title>
        <authorList>
            <person name="Wiegand S."/>
            <person name="Jogler M."/>
            <person name="Boedeker C."/>
            <person name="Pinto D."/>
            <person name="Vollmers J."/>
            <person name="Rivas-Marin E."/>
            <person name="Kohn T."/>
            <person name="Peeters S.H."/>
            <person name="Heuer A."/>
            <person name="Rast P."/>
            <person name="Oberbeckmann S."/>
            <person name="Bunk B."/>
            <person name="Jeske O."/>
            <person name="Meyerdierks A."/>
            <person name="Storesund J.E."/>
            <person name="Kallscheuer N."/>
            <person name="Luecker S."/>
            <person name="Lage O.M."/>
            <person name="Pohl T."/>
            <person name="Merkel B.J."/>
            <person name="Hornburger P."/>
            <person name="Mueller R.-W."/>
            <person name="Bruemmer F."/>
            <person name="Labrenz M."/>
            <person name="Spormann A.M."/>
            <person name="Op den Camp H."/>
            <person name="Overmann J."/>
            <person name="Amann R."/>
            <person name="Jetten M.S.M."/>
            <person name="Mascher T."/>
            <person name="Medema M.H."/>
            <person name="Devos D.P."/>
            <person name="Kaster A.-K."/>
            <person name="Ovreas L."/>
            <person name="Rohde M."/>
            <person name="Galperin M.Y."/>
            <person name="Jogler C."/>
        </authorList>
    </citation>
    <scope>NUCLEOTIDE SEQUENCE [LARGE SCALE GENOMIC DNA]</scope>
    <source>
        <strain evidence="4 5">FC18</strain>
    </source>
</reference>
<evidence type="ECO:0000313" key="5">
    <source>
        <dbReference type="Proteomes" id="UP000322214"/>
    </source>
</evidence>
<evidence type="ECO:0000256" key="2">
    <source>
        <dbReference type="ARBA" id="ARBA00023180"/>
    </source>
</evidence>
<dbReference type="STRING" id="980251.GCA_001642875_00099"/>